<evidence type="ECO:0008006" key="11">
    <source>
        <dbReference type="Google" id="ProtNLM"/>
    </source>
</evidence>
<comment type="subcellular location">
    <subcellularLocation>
        <location evidence="1">Cell membrane</location>
        <topology evidence="1">Multi-pass membrane protein</topology>
    </subcellularLocation>
</comment>
<keyword evidence="3" id="KW-0813">Transport</keyword>
<feature type="transmembrane region" description="Helical" evidence="8">
    <location>
        <begin position="125"/>
        <end position="146"/>
    </location>
</feature>
<evidence type="ECO:0000313" key="10">
    <source>
        <dbReference type="Proteomes" id="UP000035444"/>
    </source>
</evidence>
<feature type="transmembrane region" description="Helical" evidence="8">
    <location>
        <begin position="200"/>
        <end position="221"/>
    </location>
</feature>
<evidence type="ECO:0000313" key="9">
    <source>
        <dbReference type="EMBL" id="KLN62131.1"/>
    </source>
</evidence>
<reference evidence="9 10" key="1">
    <citation type="submission" date="2015-03" db="EMBL/GenBank/DDBJ databases">
        <title>Genome Sequence of Kiloniella spongiae MEBiC09566, isolated from a marine sponge.</title>
        <authorList>
            <person name="Shao Z."/>
            <person name="Wang L."/>
            <person name="Li X."/>
        </authorList>
    </citation>
    <scope>NUCLEOTIDE SEQUENCE [LARGE SCALE GENOMIC DNA]</scope>
    <source>
        <strain evidence="9 10">MEBiC09566</strain>
    </source>
</reference>
<evidence type="ECO:0000256" key="4">
    <source>
        <dbReference type="ARBA" id="ARBA00022475"/>
    </source>
</evidence>
<evidence type="ECO:0000256" key="1">
    <source>
        <dbReference type="ARBA" id="ARBA00004651"/>
    </source>
</evidence>
<protein>
    <recommendedName>
        <fullName evidence="11">Transporter</fullName>
    </recommendedName>
</protein>
<evidence type="ECO:0000256" key="3">
    <source>
        <dbReference type="ARBA" id="ARBA00022448"/>
    </source>
</evidence>
<evidence type="ECO:0000256" key="8">
    <source>
        <dbReference type="SAM" id="Phobius"/>
    </source>
</evidence>
<evidence type="ECO:0000256" key="2">
    <source>
        <dbReference type="ARBA" id="ARBA00010145"/>
    </source>
</evidence>
<dbReference type="EMBL" id="LAQL01000002">
    <property type="protein sequence ID" value="KLN62131.1"/>
    <property type="molecule type" value="Genomic_DNA"/>
</dbReference>
<dbReference type="InterPro" id="IPR038770">
    <property type="entry name" value="Na+/solute_symporter_sf"/>
</dbReference>
<dbReference type="InterPro" id="IPR004776">
    <property type="entry name" value="Mem_transp_PIN-like"/>
</dbReference>
<keyword evidence="10" id="KW-1185">Reference proteome</keyword>
<dbReference type="PANTHER" id="PTHR36838:SF3">
    <property type="entry name" value="TRANSPORTER AUXIN EFFLUX CARRIER EC FAMILY"/>
    <property type="match status" value="1"/>
</dbReference>
<feature type="transmembrane region" description="Helical" evidence="8">
    <location>
        <begin position="293"/>
        <end position="314"/>
    </location>
</feature>
<dbReference type="STRING" id="1489064.WH96_00905"/>
<feature type="transmembrane region" description="Helical" evidence="8">
    <location>
        <begin position="6"/>
        <end position="22"/>
    </location>
</feature>
<dbReference type="OrthoDB" id="9810457at2"/>
<feature type="transmembrane region" description="Helical" evidence="8">
    <location>
        <begin position="95"/>
        <end position="119"/>
    </location>
</feature>
<dbReference type="AlphaFoldDB" id="A0A0H2MIW8"/>
<feature type="transmembrane region" description="Helical" evidence="8">
    <location>
        <begin position="261"/>
        <end position="281"/>
    </location>
</feature>
<comment type="similarity">
    <text evidence="2">Belongs to the auxin efflux carrier (TC 2.A.69) family.</text>
</comment>
<evidence type="ECO:0000256" key="6">
    <source>
        <dbReference type="ARBA" id="ARBA00022989"/>
    </source>
</evidence>
<keyword evidence="4" id="KW-1003">Cell membrane</keyword>
<gene>
    <name evidence="9" type="ORF">WH96_00905</name>
</gene>
<proteinExistence type="inferred from homology"/>
<name>A0A0H2MIW8_9PROT</name>
<keyword evidence="5 8" id="KW-0812">Transmembrane</keyword>
<dbReference type="PANTHER" id="PTHR36838">
    <property type="entry name" value="AUXIN EFFLUX CARRIER FAMILY PROTEIN"/>
    <property type="match status" value="1"/>
</dbReference>
<keyword evidence="7 8" id="KW-0472">Membrane</keyword>
<dbReference type="Pfam" id="PF03547">
    <property type="entry name" value="Mem_trans"/>
    <property type="match status" value="1"/>
</dbReference>
<dbReference type="Gene3D" id="1.20.1530.20">
    <property type="match status" value="1"/>
</dbReference>
<feature type="transmembrane region" description="Helical" evidence="8">
    <location>
        <begin position="65"/>
        <end position="88"/>
    </location>
</feature>
<comment type="caution">
    <text evidence="9">The sequence shown here is derived from an EMBL/GenBank/DDBJ whole genome shotgun (WGS) entry which is preliminary data.</text>
</comment>
<evidence type="ECO:0000256" key="7">
    <source>
        <dbReference type="ARBA" id="ARBA00023136"/>
    </source>
</evidence>
<dbReference type="Proteomes" id="UP000035444">
    <property type="component" value="Unassembled WGS sequence"/>
</dbReference>
<dbReference type="RefSeq" id="WP_047762258.1">
    <property type="nucleotide sequence ID" value="NZ_LAQL01000002.1"/>
</dbReference>
<feature type="transmembrane region" description="Helical" evidence="8">
    <location>
        <begin position="34"/>
        <end position="53"/>
    </location>
</feature>
<dbReference type="GO" id="GO:0005886">
    <property type="term" value="C:plasma membrane"/>
    <property type="evidence" value="ECO:0007669"/>
    <property type="project" value="UniProtKB-SubCell"/>
</dbReference>
<sequence>MFGSLEIVIPVFAVILSGYAVGKKQWVSPSALKGLSFFVYYLAIPALLFRTMAQGNLSADINFSLIITFYSVSLTIFICSAFLGRFLYGHGLKEAAVMAMGATYGNLLLLGFPLVYSAFGDEGMVPLTMLIAFQAPILMALTSMLTEYDLSREGDGGQGVKAIILSLAKAIWSNPIILGLIAGGLFQLSNLEFISVLDRFTSILSGAVVPCALFSLGVSLTEFKLAGDLKQSFLIVVLKTIIYPSIVAFLVFNVIDVPPLWAAVAVILAAQPTGVNVFILAQQYGVFTARAASVVLSSTILSVVTVTLLIAYYVNVLPK</sequence>
<feature type="transmembrane region" description="Helical" evidence="8">
    <location>
        <begin position="233"/>
        <end position="255"/>
    </location>
</feature>
<dbReference type="GO" id="GO:0055085">
    <property type="term" value="P:transmembrane transport"/>
    <property type="evidence" value="ECO:0007669"/>
    <property type="project" value="InterPro"/>
</dbReference>
<accession>A0A0H2MIW8</accession>
<organism evidence="9 10">
    <name type="scientific">Kiloniella spongiae</name>
    <dbReference type="NCBI Taxonomy" id="1489064"/>
    <lineage>
        <taxon>Bacteria</taxon>
        <taxon>Pseudomonadati</taxon>
        <taxon>Pseudomonadota</taxon>
        <taxon>Alphaproteobacteria</taxon>
        <taxon>Rhodospirillales</taxon>
        <taxon>Kiloniellaceae</taxon>
        <taxon>Kiloniella</taxon>
    </lineage>
</organism>
<feature type="transmembrane region" description="Helical" evidence="8">
    <location>
        <begin position="167"/>
        <end position="188"/>
    </location>
</feature>
<evidence type="ECO:0000256" key="5">
    <source>
        <dbReference type="ARBA" id="ARBA00022692"/>
    </source>
</evidence>
<keyword evidence="6 8" id="KW-1133">Transmembrane helix</keyword>